<feature type="region of interest" description="Disordered" evidence="1">
    <location>
        <begin position="969"/>
        <end position="1058"/>
    </location>
</feature>
<feature type="compositionally biased region" description="Low complexity" evidence="1">
    <location>
        <begin position="871"/>
        <end position="881"/>
    </location>
</feature>
<sequence length="1219" mass="136412">MSLDCLVEILRFHGLFRVLGIHPLMSAWKALLRKQKKEKEKFTLSQITRALYSLSSLPSDLSPSLLPADLPRVQDHLGGFYRCESDQEEKRDNSLPPSSSPSMASFFASVCTSLDLLSTTKSSSSSWAKSLYNPHSSSSSSPELLSSLLLQGKKNLKKSNSLGDLPSSSSSPSLLSSFLLLRMIVSHSLQTQAATILRYHVSTSPHDQEDPAKQRELLLLPGRIVKLLHALLRLSSQSTSDLHPSMTFLDDDFSSRVHAATTVDFSERNEPNLLPSNKSSLPFHEKKKEEEEELACRKLSIMPFVSPVLLQALREVTQTLSLSWILAEGQVKNVPHILGACVHLLLLEIKKKKKTREYNASQRRKTSSFHTFNTTALAETPSHIERLHPSSLSSSSSVFDRTGERKIFLHEMHRQQDAGDIPRQDKDKDKEEEERKNHYLSSSSLEKNPLCPFIGDSSEILFIHLQQLTENLISLCFDLSFIRSSPSLSARNTLATDWKEEKKRETYRVCAEKVSTMDDRERKRRNGREEEEEEKKKEIPNSSRKSNRILQPSFTDRLPSSSSSSFLPPHCFKEDISQEKDHKRNEREEGRKSSTFSSSFQPSFSTEIFSLRQVQLFCRVLTLYRLIPLLLLHPSSSSPSSSSFSPSSSSISLRKQDSSLSSSSSSSPSLRFLSLSSLTPSPYLTLQGSSVCLSSLNERKEETYLSTEDEEEEKEKSRAVRRKGEKEAPPDTRISPLLKSLENRVNEVLQIASSGCHAQGFLFTSSTPSTSASSSFSSSSSFPISAYNRREVSNEEGPPIDLSSTLQYHPDVTGASHPPSSSSPSPSSSSPSSSFSSLSEKSLLKNDSSLVSTQQEKKEEGEKEKGEKDLLLSTSSSSSLTPEISEQDMTKIVESSSSSLAPVDGREEEEELTRRRRRICTKEEAEEEEEGRECLSVEKLLEAHRDGLEKDVLQVAYSRSLPSLYLTLREVSSRTSVTQAPPNQRREKEEGGGEEEDLLPNQQTSPSSSVTGRKEKKESDGERAMKRGEGELVFHGRKSKRPRIIKGRRREEEEELSPLPPLKEEDFLFCQGDKRDNSLEKLHVNFHASSPSSSRLGRLLQETCLSFPHLLSLLQAILSLQLRRLLSGFSLSSSSSSLRHSSSLSSDMPSLEEREIEEKLCLLLLTCLVSSRKGQAPMTEEVSNSDIYAKLSLVTNALEYLQPRLHALFSPFLISHLKV</sequence>
<dbReference type="GeneID" id="94429140"/>
<feature type="region of interest" description="Disordered" evidence="1">
    <location>
        <begin position="509"/>
        <end position="600"/>
    </location>
</feature>
<feature type="compositionally biased region" description="Basic and acidic residues" evidence="1">
    <location>
        <begin position="411"/>
        <end position="437"/>
    </location>
</feature>
<evidence type="ECO:0000313" key="2">
    <source>
        <dbReference type="EMBL" id="PHJ20407.1"/>
    </source>
</evidence>
<feature type="compositionally biased region" description="Polar residues" evidence="1">
    <location>
        <begin position="973"/>
        <end position="982"/>
    </location>
</feature>
<feature type="compositionally biased region" description="Basic and acidic residues" evidence="1">
    <location>
        <begin position="509"/>
        <end position="521"/>
    </location>
</feature>
<feature type="compositionally biased region" description="Polar residues" evidence="1">
    <location>
        <begin position="1000"/>
        <end position="1011"/>
    </location>
</feature>
<keyword evidence="3" id="KW-1185">Reference proteome</keyword>
<evidence type="ECO:0000256" key="1">
    <source>
        <dbReference type="SAM" id="MobiDB-lite"/>
    </source>
</evidence>
<reference evidence="2 3" key="1">
    <citation type="journal article" date="2017" name="Int. J. Parasitol.">
        <title>The genome of the protozoan parasite Cystoisospora suis and a reverse vaccinology approach to identify vaccine candidates.</title>
        <authorList>
            <person name="Palmieri N."/>
            <person name="Shrestha A."/>
            <person name="Ruttkowski B."/>
            <person name="Beck T."/>
            <person name="Vogl C."/>
            <person name="Tomley F."/>
            <person name="Blake D.P."/>
            <person name="Joachim A."/>
        </authorList>
    </citation>
    <scope>NUCLEOTIDE SEQUENCE [LARGE SCALE GENOMIC DNA]</scope>
    <source>
        <strain evidence="2 3">Wien I</strain>
    </source>
</reference>
<feature type="region of interest" description="Disordered" evidence="1">
    <location>
        <begin position="789"/>
        <end position="934"/>
    </location>
</feature>
<feature type="region of interest" description="Disordered" evidence="1">
    <location>
        <begin position="411"/>
        <end position="441"/>
    </location>
</feature>
<proteinExistence type="predicted"/>
<feature type="non-terminal residue" evidence="2">
    <location>
        <position position="1219"/>
    </location>
</feature>
<protein>
    <submittedName>
        <fullName evidence="2">Uncharacterized protein</fullName>
    </submittedName>
</protein>
<dbReference type="RefSeq" id="XP_067922095.1">
    <property type="nucleotide sequence ID" value="XM_068065929.1"/>
</dbReference>
<feature type="compositionally biased region" description="Basic residues" evidence="1">
    <location>
        <begin position="1035"/>
        <end position="1048"/>
    </location>
</feature>
<dbReference type="AlphaFoldDB" id="A0A2C6KSP6"/>
<feature type="compositionally biased region" description="Polar residues" evidence="1">
    <location>
        <begin position="540"/>
        <end position="554"/>
    </location>
</feature>
<accession>A0A2C6KSP6</accession>
<organism evidence="2 3">
    <name type="scientific">Cystoisospora suis</name>
    <dbReference type="NCBI Taxonomy" id="483139"/>
    <lineage>
        <taxon>Eukaryota</taxon>
        <taxon>Sar</taxon>
        <taxon>Alveolata</taxon>
        <taxon>Apicomplexa</taxon>
        <taxon>Conoidasida</taxon>
        <taxon>Coccidia</taxon>
        <taxon>Eucoccidiorida</taxon>
        <taxon>Eimeriorina</taxon>
        <taxon>Sarcocystidae</taxon>
        <taxon>Cystoisospora</taxon>
    </lineage>
</organism>
<feature type="compositionally biased region" description="Basic and acidic residues" evidence="1">
    <location>
        <begin position="714"/>
        <end position="730"/>
    </location>
</feature>
<feature type="compositionally biased region" description="Low complexity" evidence="1">
    <location>
        <begin position="816"/>
        <end position="850"/>
    </location>
</feature>
<feature type="region of interest" description="Disordered" evidence="1">
    <location>
        <begin position="702"/>
        <end position="736"/>
    </location>
</feature>
<gene>
    <name evidence="2" type="ORF">CSUI_005759</name>
</gene>
<feature type="compositionally biased region" description="Basic and acidic residues" evidence="1">
    <location>
        <begin position="571"/>
        <end position="592"/>
    </location>
</feature>
<dbReference type="VEuPathDB" id="ToxoDB:CSUI_005759"/>
<dbReference type="Proteomes" id="UP000221165">
    <property type="component" value="Unassembled WGS sequence"/>
</dbReference>
<feature type="compositionally biased region" description="Basic and acidic residues" evidence="1">
    <location>
        <begin position="855"/>
        <end position="870"/>
    </location>
</feature>
<feature type="compositionally biased region" description="Basic and acidic residues" evidence="1">
    <location>
        <begin position="1012"/>
        <end position="1034"/>
    </location>
</feature>
<name>A0A2C6KSP6_9APIC</name>
<evidence type="ECO:0000313" key="3">
    <source>
        <dbReference type="Proteomes" id="UP000221165"/>
    </source>
</evidence>
<dbReference type="EMBL" id="MIGC01002779">
    <property type="protein sequence ID" value="PHJ20407.1"/>
    <property type="molecule type" value="Genomic_DNA"/>
</dbReference>
<comment type="caution">
    <text evidence="2">The sequence shown here is derived from an EMBL/GenBank/DDBJ whole genome shotgun (WGS) entry which is preliminary data.</text>
</comment>